<sequence>MASTVLIVTALEDVTADRVVDVLNEREVPVVRVDPADIGPDLRFGFRLGEDDSSWDGRLLTPSREVDVREVAAVYYRRPTPYTNAFEHLPRQQRDFASAEARHGLGGVLNTLRGVVYVNHPHAVARADFKPAQLQRFALLGLRVPPTLITNEVNAARKFAAEHRRVVYKPFRGLPRGDDGHTGAIWTQRVEPESFDETLAVTAHLFQAEIPKRSDVRVTVVGHQVFAQRITAPDGALDWRRGDWDELSHSPIAVPATIKAALHAYLESFGLVFGCFDFALTGDGDDPEDWWAIECNPNGQWGWLPDAAHITEAFADVMITDDRKEMASHDDAHRS</sequence>
<evidence type="ECO:0000313" key="3">
    <source>
        <dbReference type="Proteomes" id="UP001601422"/>
    </source>
</evidence>
<dbReference type="EMBL" id="JBIAJP010000002">
    <property type="protein sequence ID" value="MFF0004227.1"/>
    <property type="molecule type" value="Genomic_DNA"/>
</dbReference>
<evidence type="ECO:0000313" key="2">
    <source>
        <dbReference type="EMBL" id="MFF0004227.1"/>
    </source>
</evidence>
<evidence type="ECO:0000259" key="1">
    <source>
        <dbReference type="Pfam" id="PF21068"/>
    </source>
</evidence>
<dbReference type="PANTHER" id="PTHR21621">
    <property type="entry name" value="RIBOSOMAL PROTEIN S6 MODIFICATION PROTEIN"/>
    <property type="match status" value="1"/>
</dbReference>
<dbReference type="SUPFAM" id="SSF56059">
    <property type="entry name" value="Glutathione synthetase ATP-binding domain-like"/>
    <property type="match status" value="1"/>
</dbReference>
<comment type="caution">
    <text evidence="2">The sequence shown here is derived from an EMBL/GenBank/DDBJ whole genome shotgun (WGS) entry which is preliminary data.</text>
</comment>
<dbReference type="Gene3D" id="3.30.470.20">
    <property type="entry name" value="ATP-grasp fold, B domain"/>
    <property type="match status" value="1"/>
</dbReference>
<gene>
    <name evidence="2" type="primary">tgmB</name>
    <name evidence="2" type="ORF">ACFYQT_12425</name>
</gene>
<dbReference type="InterPro" id="IPR026449">
    <property type="entry name" value="GRASP_SAV_5884"/>
</dbReference>
<accession>A0ABW6MVD7</accession>
<dbReference type="PANTHER" id="PTHR21621:SF0">
    <property type="entry name" value="BETA-CITRYLGLUTAMATE SYNTHASE B-RELATED"/>
    <property type="match status" value="1"/>
</dbReference>
<dbReference type="Proteomes" id="UP001601422">
    <property type="component" value="Unassembled WGS sequence"/>
</dbReference>
<reference evidence="2 3" key="1">
    <citation type="submission" date="2024-10" db="EMBL/GenBank/DDBJ databases">
        <title>The Natural Products Discovery Center: Release of the First 8490 Sequenced Strains for Exploring Actinobacteria Biosynthetic Diversity.</title>
        <authorList>
            <person name="Kalkreuter E."/>
            <person name="Kautsar S.A."/>
            <person name="Yang D."/>
            <person name="Bader C.D."/>
            <person name="Teijaro C.N."/>
            <person name="Fluegel L."/>
            <person name="Davis C.M."/>
            <person name="Simpson J.R."/>
            <person name="Lauterbach L."/>
            <person name="Steele A.D."/>
            <person name="Gui C."/>
            <person name="Meng S."/>
            <person name="Li G."/>
            <person name="Viehrig K."/>
            <person name="Ye F."/>
            <person name="Su P."/>
            <person name="Kiefer A.F."/>
            <person name="Nichols A."/>
            <person name="Cepeda A.J."/>
            <person name="Yan W."/>
            <person name="Fan B."/>
            <person name="Jiang Y."/>
            <person name="Adhikari A."/>
            <person name="Zheng C.-J."/>
            <person name="Schuster L."/>
            <person name="Cowan T.M."/>
            <person name="Smanski M.J."/>
            <person name="Chevrette M.G."/>
            <person name="De Carvalho L.P.S."/>
            <person name="Shen B."/>
        </authorList>
    </citation>
    <scope>NUCLEOTIDE SEQUENCE [LARGE SCALE GENOMIC DNA]</scope>
    <source>
        <strain evidence="2 3">NPDC005497</strain>
    </source>
</reference>
<keyword evidence="3" id="KW-1185">Reference proteome</keyword>
<feature type="domain" description="MvdD-like pre-ATP grasp" evidence="1">
    <location>
        <begin position="4"/>
        <end position="122"/>
    </location>
</feature>
<organism evidence="2 3">
    <name type="scientific">Streptomyces tibetensis</name>
    <dbReference type="NCBI Taxonomy" id="2382123"/>
    <lineage>
        <taxon>Bacteria</taxon>
        <taxon>Bacillati</taxon>
        <taxon>Actinomycetota</taxon>
        <taxon>Actinomycetes</taxon>
        <taxon>Kitasatosporales</taxon>
        <taxon>Streptomycetaceae</taxon>
        <taxon>Streptomyces</taxon>
    </lineage>
</organism>
<dbReference type="RefSeq" id="WP_389827728.1">
    <property type="nucleotide sequence ID" value="NZ_JBIAJP010000002.1"/>
</dbReference>
<protein>
    <submittedName>
        <fullName evidence="2">ATP-grasp ribosomal peptide maturase</fullName>
    </submittedName>
</protein>
<proteinExistence type="predicted"/>
<name>A0ABW6MVD7_9ACTN</name>
<dbReference type="NCBIfam" id="TIGR04187">
    <property type="entry name" value="GRASP_SAV_5884"/>
    <property type="match status" value="1"/>
</dbReference>
<dbReference type="InterPro" id="IPR048936">
    <property type="entry name" value="MvdD-like_ATPgrasp"/>
</dbReference>
<dbReference type="Pfam" id="PF21068">
    <property type="entry name" value="ATPgraspMvdD"/>
    <property type="match status" value="1"/>
</dbReference>